<feature type="region of interest" description="Disordered" evidence="3">
    <location>
        <begin position="507"/>
        <end position="543"/>
    </location>
</feature>
<dbReference type="GO" id="GO:0046872">
    <property type="term" value="F:metal ion binding"/>
    <property type="evidence" value="ECO:0007669"/>
    <property type="project" value="UniProtKB-KW"/>
</dbReference>
<keyword evidence="7" id="KW-0808">Transferase</keyword>
<evidence type="ECO:0000256" key="4">
    <source>
        <dbReference type="SAM" id="Phobius"/>
    </source>
</evidence>
<dbReference type="PROSITE" id="PS00479">
    <property type="entry name" value="ZF_DAG_PE_1"/>
    <property type="match status" value="1"/>
</dbReference>
<keyword evidence="2" id="KW-0862">Zinc</keyword>
<dbReference type="PROSITE" id="PS50004">
    <property type="entry name" value="C2"/>
    <property type="match status" value="1"/>
</dbReference>
<keyword evidence="1" id="KW-0479">Metal-binding</keyword>
<dbReference type="Gene3D" id="2.60.40.150">
    <property type="entry name" value="C2 domain"/>
    <property type="match status" value="1"/>
</dbReference>
<feature type="compositionally biased region" description="Basic and acidic residues" evidence="3">
    <location>
        <begin position="617"/>
        <end position="633"/>
    </location>
</feature>
<keyword evidence="7" id="KW-0418">Kinase</keyword>
<dbReference type="InterPro" id="IPR046349">
    <property type="entry name" value="C1-like_sf"/>
</dbReference>
<dbReference type="EMBL" id="LRGB01003216">
    <property type="protein sequence ID" value="KZS03720.1"/>
    <property type="molecule type" value="Genomic_DNA"/>
</dbReference>
<dbReference type="SMART" id="SM00109">
    <property type="entry name" value="C1"/>
    <property type="match status" value="1"/>
</dbReference>
<feature type="transmembrane region" description="Helical" evidence="4">
    <location>
        <begin position="22"/>
        <end position="44"/>
    </location>
</feature>
<proteinExistence type="predicted"/>
<feature type="region of interest" description="Disordered" evidence="3">
    <location>
        <begin position="104"/>
        <end position="123"/>
    </location>
</feature>
<evidence type="ECO:0000256" key="1">
    <source>
        <dbReference type="ARBA" id="ARBA00022723"/>
    </source>
</evidence>
<protein>
    <submittedName>
        <fullName evidence="7">Serine/threonine-protein kinase D3</fullName>
    </submittedName>
</protein>
<evidence type="ECO:0000259" key="5">
    <source>
        <dbReference type="PROSITE" id="PS50004"/>
    </source>
</evidence>
<gene>
    <name evidence="7" type="ORF">APZ42_033470</name>
</gene>
<feature type="domain" description="C2" evidence="5">
    <location>
        <begin position="315"/>
        <end position="437"/>
    </location>
</feature>
<keyword evidence="4" id="KW-0812">Transmembrane</keyword>
<dbReference type="InterPro" id="IPR039934">
    <property type="entry name" value="C2CD2/C2CD2L"/>
</dbReference>
<keyword evidence="8" id="KW-1185">Reference proteome</keyword>
<dbReference type="PANTHER" id="PTHR21119:SF5">
    <property type="entry name" value="C2 DOMAIN-CONTAINING PROTEIN"/>
    <property type="match status" value="1"/>
</dbReference>
<dbReference type="SUPFAM" id="SSF57889">
    <property type="entry name" value="Cysteine-rich domain"/>
    <property type="match status" value="1"/>
</dbReference>
<keyword evidence="4" id="KW-0472">Membrane</keyword>
<dbReference type="SMART" id="SM00239">
    <property type="entry name" value="C2"/>
    <property type="match status" value="1"/>
</dbReference>
<reference evidence="7 8" key="1">
    <citation type="submission" date="2016-03" db="EMBL/GenBank/DDBJ databases">
        <title>EvidentialGene: Evidence-directed Construction of Genes on Genomes.</title>
        <authorList>
            <person name="Gilbert D.G."/>
            <person name="Choi J.-H."/>
            <person name="Mockaitis K."/>
            <person name="Colbourne J."/>
            <person name="Pfrender M."/>
        </authorList>
    </citation>
    <scope>NUCLEOTIDE SEQUENCE [LARGE SCALE GENOMIC DNA]</scope>
    <source>
        <strain evidence="7 8">Xinb3</strain>
        <tissue evidence="7">Complete organism</tissue>
    </source>
</reference>
<organism evidence="7 8">
    <name type="scientific">Daphnia magna</name>
    <dbReference type="NCBI Taxonomy" id="35525"/>
    <lineage>
        <taxon>Eukaryota</taxon>
        <taxon>Metazoa</taxon>
        <taxon>Ecdysozoa</taxon>
        <taxon>Arthropoda</taxon>
        <taxon>Crustacea</taxon>
        <taxon>Branchiopoda</taxon>
        <taxon>Diplostraca</taxon>
        <taxon>Cladocera</taxon>
        <taxon>Anomopoda</taxon>
        <taxon>Daphniidae</taxon>
        <taxon>Daphnia</taxon>
    </lineage>
</organism>
<feature type="region of interest" description="Disordered" evidence="3">
    <location>
        <begin position="571"/>
        <end position="633"/>
    </location>
</feature>
<keyword evidence="4" id="KW-1133">Transmembrane helix</keyword>
<dbReference type="CDD" id="cd20831">
    <property type="entry name" value="C1_dGM13116p-like"/>
    <property type="match status" value="1"/>
</dbReference>
<sequence length="795" mass="89321">MADRLDDLICTFHPGASAMETLAILLLGWIIFGTILTIVGKFVYSRLLLDPPKETHALNSTVPPLSAAVVSAPVEKPNISNTERFINTLKSHPPPALPKLVRAKSVSKSEADQHPDVPSVTGSNSDCVKWVTNCLSFVYAKPQILSDLTTSWKESLNNQTKQSEIETGVSVEIQQLLFLDDLPPRLNNVFCELTPNERATITGDFEARFNILVRAKREQRDHQTISDYRLHVERLRGRLNASADFRDGSVAIKFDGWPDVRVSIIKDETIASINSDEQLVQDIIIEMVTAALRAATNQLHSSRYPDTPRFVPSINPSEPILPVHYDSMLETRLRRSSKDKKLLVKIVKANNLGSQKGVHQLYSIIEMDDPPQRHQTTVKQGTENPFWDENFLFDLGPNTEEIMFELYDRDKNRNTFLGLGIVGMEELLMNPSQRQIIPLQSRPYENDSVSGTLTVEFLFIDGMDVPNNLPSAVATSATKMTSSMDAESRLVRRDSYNRATQRHSDMIVFNELNDKPTSATTTSKHLEARRPSPRRGLNPLLGSREAAFTEGTEVFKDNYYSDNQYTPMMGSVASSLSSKDEDRNRGRSRRRSFFRTLKERLSRSKNRSRSVDPGTPGRDDSLNRDDPLIRSVSADRGRSGQLLAVPGLSGEIDSTRSSLSEVSAISNASTRTYLDEASTLVLESTDNGVKKHYLIPMALAEKRKWKKKGMKLHIFSDHVFVAKHLTGGTVCQVCETPLARRPGKQGYECRDCLLRCHKPCHVKVETLCPNSTVHFMELEYVEDTPGVPDRKLRRN</sequence>
<name>A0A164L1P8_9CRUS</name>
<dbReference type="PANTHER" id="PTHR21119">
    <property type="entry name" value="C2 DOMAIN-CONTAINING PROTEIN"/>
    <property type="match status" value="1"/>
</dbReference>
<dbReference type="STRING" id="35525.A0A164L1P8"/>
<dbReference type="AlphaFoldDB" id="A0A164L1P8"/>
<dbReference type="PROSITE" id="PS50081">
    <property type="entry name" value="ZF_DAG_PE_2"/>
    <property type="match status" value="1"/>
</dbReference>
<dbReference type="Pfam" id="PF00168">
    <property type="entry name" value="C2"/>
    <property type="match status" value="1"/>
</dbReference>
<dbReference type="SUPFAM" id="SSF49562">
    <property type="entry name" value="C2 domain (Calcium/lipid-binding domain, CaLB)"/>
    <property type="match status" value="1"/>
</dbReference>
<comment type="caution">
    <text evidence="7">The sequence shown here is derived from an EMBL/GenBank/DDBJ whole genome shotgun (WGS) entry which is preliminary data.</text>
</comment>
<dbReference type="Pfam" id="PF00130">
    <property type="entry name" value="C1_1"/>
    <property type="match status" value="1"/>
</dbReference>
<dbReference type="InterPro" id="IPR000008">
    <property type="entry name" value="C2_dom"/>
</dbReference>
<dbReference type="Gene3D" id="3.30.60.20">
    <property type="match status" value="1"/>
</dbReference>
<accession>A0A164L1P8</accession>
<evidence type="ECO:0000313" key="8">
    <source>
        <dbReference type="Proteomes" id="UP000076858"/>
    </source>
</evidence>
<dbReference type="GO" id="GO:0016301">
    <property type="term" value="F:kinase activity"/>
    <property type="evidence" value="ECO:0007669"/>
    <property type="project" value="UniProtKB-KW"/>
</dbReference>
<evidence type="ECO:0000256" key="2">
    <source>
        <dbReference type="ARBA" id="ARBA00022833"/>
    </source>
</evidence>
<dbReference type="InterPro" id="IPR035892">
    <property type="entry name" value="C2_domain_sf"/>
</dbReference>
<dbReference type="Proteomes" id="UP000076858">
    <property type="component" value="Unassembled WGS sequence"/>
</dbReference>
<evidence type="ECO:0000313" key="7">
    <source>
        <dbReference type="EMBL" id="KZS03720.1"/>
    </source>
</evidence>
<evidence type="ECO:0000259" key="6">
    <source>
        <dbReference type="PROSITE" id="PS50081"/>
    </source>
</evidence>
<dbReference type="CDD" id="cd08678">
    <property type="entry name" value="C2_C21orf25-like"/>
    <property type="match status" value="1"/>
</dbReference>
<feature type="domain" description="Phorbol-ester/DAG-type" evidence="6">
    <location>
        <begin position="717"/>
        <end position="768"/>
    </location>
</feature>
<dbReference type="InterPro" id="IPR002219">
    <property type="entry name" value="PKC_DAG/PE"/>
</dbReference>
<evidence type="ECO:0000256" key="3">
    <source>
        <dbReference type="SAM" id="MobiDB-lite"/>
    </source>
</evidence>
<dbReference type="OrthoDB" id="9976063at2759"/>